<dbReference type="Pfam" id="PF20410">
    <property type="entry name" value="X-Tfes_XVIPCD"/>
    <property type="match status" value="1"/>
</dbReference>
<dbReference type="KEGG" id="xac:XAC0096"/>
<dbReference type="Proteomes" id="UP000000576">
    <property type="component" value="Chromosome"/>
</dbReference>
<accession>A0AAI7ZCA3</accession>
<gene>
    <name evidence="2" type="ordered locus">XAC0096</name>
</gene>
<name>A0AAI7ZCA3_XANAC</name>
<dbReference type="AlphaFoldDB" id="A0AAI7ZCA3"/>
<organism evidence="2 3">
    <name type="scientific">Xanthomonas axonopodis pv. citri (strain 306)</name>
    <dbReference type="NCBI Taxonomy" id="190486"/>
    <lineage>
        <taxon>Bacteria</taxon>
        <taxon>Pseudomonadati</taxon>
        <taxon>Pseudomonadota</taxon>
        <taxon>Gammaproteobacteria</taxon>
        <taxon>Lysobacterales</taxon>
        <taxon>Lysobacteraceae</taxon>
        <taxon>Xanthomonas</taxon>
    </lineage>
</organism>
<evidence type="ECO:0000313" key="3">
    <source>
        <dbReference type="Proteomes" id="UP000000576"/>
    </source>
</evidence>
<feature type="domain" description="X-Tfes XVIPCD" evidence="1">
    <location>
        <begin position="502"/>
        <end position="613"/>
    </location>
</feature>
<reference evidence="2 3" key="1">
    <citation type="journal article" date="2002" name="Nature">
        <title>Comparison of the genomes of two Xanthomonas pathogens with differing host specificities.</title>
        <authorList>
            <person name="da Silva A.C."/>
            <person name="Ferro J.A."/>
            <person name="Reinach F.C."/>
            <person name="Farah C.S."/>
            <person name="Furlan L.R."/>
            <person name="Quaggio R.B."/>
            <person name="Monteiro-Vitorello C.B."/>
            <person name="Van Sluys M.A."/>
            <person name="Almeida N.F."/>
            <person name="Alves L.M."/>
            <person name="do Amaral A.M."/>
            <person name="Bertolini M.C."/>
            <person name="Camargo L.E."/>
            <person name="Camarotte G."/>
            <person name="Cannavan F."/>
            <person name="Cardozo J."/>
            <person name="Chambergo F."/>
            <person name="Ciapina L.P."/>
            <person name="Cicarelli R.M."/>
            <person name="Coutinho L.L."/>
            <person name="Cursino-Santos J.R."/>
            <person name="El-Dorry H."/>
            <person name="Faria J.B."/>
            <person name="Ferreira A.J."/>
            <person name="Ferreira R.C."/>
            <person name="Ferro M.I."/>
            <person name="Formighieri E.F."/>
            <person name="Franco M.C."/>
            <person name="Greggio C.C."/>
            <person name="Gruber A."/>
            <person name="Katsuyama A.M."/>
            <person name="Kishi L.T."/>
            <person name="Leite R.P."/>
            <person name="Lemos E.G."/>
            <person name="Lemos M.V."/>
            <person name="Locali E.C."/>
            <person name="Machado M.A."/>
            <person name="Madeira A.M."/>
            <person name="Martinez-Rossi N.M."/>
            <person name="Martins E.C."/>
            <person name="Meidanis J."/>
            <person name="Menck C.F."/>
            <person name="Miyaki C.Y."/>
            <person name="Moon D.H."/>
            <person name="Moreira L.M."/>
            <person name="Novo M.T."/>
            <person name="Okura V.K."/>
            <person name="Oliveira M.C."/>
            <person name="Oliveira V.R."/>
            <person name="Pereira H.A."/>
            <person name="Rossi A."/>
            <person name="Sena J.A."/>
            <person name="Silva C."/>
            <person name="de Souza R.F."/>
            <person name="Spinola L.A."/>
            <person name="Takita M.A."/>
            <person name="Tamura R.E."/>
            <person name="Teixeira E.C."/>
            <person name="Tezza R.I."/>
            <person name="Trindade dos Santos M."/>
            <person name="Truffi D."/>
            <person name="Tsai S.M."/>
            <person name="White F.F."/>
            <person name="Setubal J.C."/>
            <person name="Kitajima J.P."/>
        </authorList>
    </citation>
    <scope>NUCLEOTIDE SEQUENCE [LARGE SCALE GENOMIC DNA]</scope>
    <source>
        <strain evidence="2 3">306</strain>
    </source>
</reference>
<protein>
    <recommendedName>
        <fullName evidence="1">X-Tfes XVIPCD domain-containing protein</fullName>
    </recommendedName>
</protein>
<dbReference type="EMBL" id="AE008923">
    <property type="protein sequence ID" value="AAM34988.1"/>
    <property type="molecule type" value="Genomic_DNA"/>
</dbReference>
<sequence>MRQIYRYVELINKERKMAAVSPQLEAALARFSTDPSVTRDQAQQLRTAIISNTTLFKEFEKEAKQGHLQGFSLQSSANRAPNLVGSYDMQSGVITLPTASFQPAGTTPSSDLKATLQVQHMTLGFARSTYQDAARVSHPVTQDMVDNLQSTLNKSPFLADQLKKAATTVDPSDPSSPKRAQLESFGFVGPGVSAGGTYDGNNRVMNLPPIGLQTASASNPQGRFSEKDMVFVLGHEIQHSFNHADKTKATANFLNDVRSQAVAKTPVHDYTNELRSYIQSGREDEAKAEIAGWNALLSHERQSNPTANGLDLMLNTKNARTLDFVHRDPLTTKAVANPGLGFNQDGSLAQTPSNIAAMGQNYFDRPSPLYAQPGQRPVGLGEHRNQAGQLQPTADYTNYYGTWAVEQILQAEDRANVMYQGARPQVTIDMAALGLKEHLIENEGLDRGVNKSPFPYQDTSTRPPTLHHFDHTQDGSVNPAHDHTYVPVVPSAPAATGSLGPDDPAHPDHRMLEQIRSGVRKIDESVGKPYDDMSERVSRSLLAVCKDNREAYPAAGDRSLADNALSRVDHVVMGKTGNMFAVEGRLDDPAHRRVHVEIDQAIRTPVEQSDQKLLAANQAIAQERALTQQQEVARGMNEPNQGSLSR</sequence>
<proteinExistence type="predicted"/>
<evidence type="ECO:0000313" key="2">
    <source>
        <dbReference type="EMBL" id="AAM34988.1"/>
    </source>
</evidence>
<dbReference type="InterPro" id="IPR046519">
    <property type="entry name" value="X-Tfes_XVIPCD"/>
</dbReference>
<evidence type="ECO:0000259" key="1">
    <source>
        <dbReference type="Pfam" id="PF20410"/>
    </source>
</evidence>